<evidence type="ECO:0000313" key="2">
    <source>
        <dbReference type="EMBL" id="EAZ89357.1"/>
    </source>
</evidence>
<keyword evidence="1" id="KW-0812">Transmembrane</keyword>
<dbReference type="EMBL" id="AAXW01000046">
    <property type="protein sequence ID" value="EAZ89357.1"/>
    <property type="molecule type" value="Genomic_DNA"/>
</dbReference>
<reference evidence="3 4" key="1">
    <citation type="submission" date="2007-03" db="EMBL/GenBank/DDBJ databases">
        <authorList>
            <person name="Stal L."/>
            <person name="Ferriera S."/>
            <person name="Johnson J."/>
            <person name="Kravitz S."/>
            <person name="Beeson K."/>
            <person name="Sutton G."/>
            <person name="Rogers Y.-H."/>
            <person name="Friedman R."/>
            <person name="Frazier M."/>
            <person name="Venter J.C."/>
        </authorList>
    </citation>
    <scope>NUCLEOTIDE SEQUENCE [LARGE SCALE GENOMIC DNA]</scope>
    <source>
        <strain evidence="3 4">CCY0110</strain>
    </source>
</reference>
<feature type="transmembrane region" description="Helical" evidence="1">
    <location>
        <begin position="73"/>
        <end position="97"/>
    </location>
</feature>
<keyword evidence="1" id="KW-0472">Membrane</keyword>
<dbReference type="EMBL" id="AAXW01000031">
    <property type="protein sequence ID" value="EAZ90101.1"/>
    <property type="molecule type" value="Genomic_DNA"/>
</dbReference>
<accession>A3IU06</accession>
<gene>
    <name evidence="3" type="ORF">CY0110_15185</name>
    <name evidence="2" type="ORF">CY0110_30790</name>
</gene>
<comment type="caution">
    <text evidence="3">The sequence shown here is derived from an EMBL/GenBank/DDBJ whole genome shotgun (WGS) entry which is preliminary data.</text>
</comment>
<evidence type="ECO:0000313" key="3">
    <source>
        <dbReference type="EMBL" id="EAZ90101.1"/>
    </source>
</evidence>
<name>A3IU06_9CHRO</name>
<proteinExistence type="predicted"/>
<organism evidence="3 4">
    <name type="scientific">Crocosphaera chwakensis CCY0110</name>
    <dbReference type="NCBI Taxonomy" id="391612"/>
    <lineage>
        <taxon>Bacteria</taxon>
        <taxon>Bacillati</taxon>
        <taxon>Cyanobacteriota</taxon>
        <taxon>Cyanophyceae</taxon>
        <taxon>Oscillatoriophycideae</taxon>
        <taxon>Chroococcales</taxon>
        <taxon>Aphanothecaceae</taxon>
        <taxon>Crocosphaera</taxon>
        <taxon>Crocosphaera chwakensis</taxon>
    </lineage>
</organism>
<sequence>MTEEQPTNFNKEVDRMLTQSEQRIEQLRELNRPIRPWEKERLKERLSKLEHYETWDKAYFQEKLTRLKKEIRIVSVMSVVILCLLLLCCAAFGLVVWKT</sequence>
<dbReference type="RefSeq" id="WP_008276861.1">
    <property type="nucleotide sequence ID" value="NZ_AAXW01000031.1"/>
</dbReference>
<evidence type="ECO:0000313" key="4">
    <source>
        <dbReference type="Proteomes" id="UP000003781"/>
    </source>
</evidence>
<protein>
    <submittedName>
        <fullName evidence="3">Uncharacterized protein</fullName>
    </submittedName>
</protein>
<dbReference type="Proteomes" id="UP000003781">
    <property type="component" value="Unassembled WGS sequence"/>
</dbReference>
<evidence type="ECO:0000256" key="1">
    <source>
        <dbReference type="SAM" id="Phobius"/>
    </source>
</evidence>
<keyword evidence="4" id="KW-1185">Reference proteome</keyword>
<dbReference type="AlphaFoldDB" id="A3IU06"/>
<keyword evidence="1" id="KW-1133">Transmembrane helix</keyword>